<dbReference type="Pfam" id="PF02485">
    <property type="entry name" value="Branch"/>
    <property type="match status" value="1"/>
</dbReference>
<evidence type="ECO:0000256" key="10">
    <source>
        <dbReference type="ARBA" id="ARBA00038150"/>
    </source>
</evidence>
<keyword evidence="6" id="KW-0735">Signal-anchor</keyword>
<keyword evidence="8" id="KW-0472">Membrane</keyword>
<dbReference type="InterPro" id="IPR002110">
    <property type="entry name" value="Ankyrin_rpt"/>
</dbReference>
<dbReference type="InterPro" id="IPR036770">
    <property type="entry name" value="Ankyrin_rpt-contain_sf"/>
</dbReference>
<feature type="compositionally biased region" description="Basic and acidic residues" evidence="12">
    <location>
        <begin position="354"/>
        <end position="370"/>
    </location>
</feature>
<evidence type="ECO:0000256" key="5">
    <source>
        <dbReference type="ARBA" id="ARBA00022692"/>
    </source>
</evidence>
<evidence type="ECO:0000256" key="4">
    <source>
        <dbReference type="ARBA" id="ARBA00022679"/>
    </source>
</evidence>
<evidence type="ECO:0000256" key="8">
    <source>
        <dbReference type="ARBA" id="ARBA00023136"/>
    </source>
</evidence>
<dbReference type="Pfam" id="PF12796">
    <property type="entry name" value="Ank_2"/>
    <property type="match status" value="2"/>
</dbReference>
<feature type="region of interest" description="Disordered" evidence="12">
    <location>
        <begin position="350"/>
        <end position="377"/>
    </location>
</feature>
<feature type="repeat" description="ANK" evidence="11">
    <location>
        <begin position="496"/>
        <end position="528"/>
    </location>
</feature>
<accession>A0AAE0Q5K0</accession>
<dbReference type="GO" id="GO:0000139">
    <property type="term" value="C:Golgi membrane"/>
    <property type="evidence" value="ECO:0007669"/>
    <property type="project" value="UniProtKB-SubCell"/>
</dbReference>
<feature type="region of interest" description="Disordered" evidence="12">
    <location>
        <begin position="167"/>
        <end position="189"/>
    </location>
</feature>
<organism evidence="13 14">
    <name type="scientific">Hemibagrus guttatus</name>
    <dbReference type="NCBI Taxonomy" id="175788"/>
    <lineage>
        <taxon>Eukaryota</taxon>
        <taxon>Metazoa</taxon>
        <taxon>Chordata</taxon>
        <taxon>Craniata</taxon>
        <taxon>Vertebrata</taxon>
        <taxon>Euteleostomi</taxon>
        <taxon>Actinopterygii</taxon>
        <taxon>Neopterygii</taxon>
        <taxon>Teleostei</taxon>
        <taxon>Ostariophysi</taxon>
        <taxon>Siluriformes</taxon>
        <taxon>Bagridae</taxon>
        <taxon>Hemibagrus</taxon>
    </lineage>
</organism>
<dbReference type="SMART" id="SM00248">
    <property type="entry name" value="ANK"/>
    <property type="match status" value="6"/>
</dbReference>
<feature type="compositionally biased region" description="Basic residues" evidence="12">
    <location>
        <begin position="180"/>
        <end position="189"/>
    </location>
</feature>
<evidence type="ECO:0000256" key="12">
    <source>
        <dbReference type="SAM" id="MobiDB-lite"/>
    </source>
</evidence>
<dbReference type="EMBL" id="JAUCMX010000021">
    <property type="protein sequence ID" value="KAK3514101.1"/>
    <property type="molecule type" value="Genomic_DNA"/>
</dbReference>
<dbReference type="Proteomes" id="UP001274896">
    <property type="component" value="Unassembled WGS sequence"/>
</dbReference>
<feature type="region of interest" description="Disordered" evidence="12">
    <location>
        <begin position="633"/>
        <end position="683"/>
    </location>
</feature>
<feature type="region of interest" description="Disordered" evidence="12">
    <location>
        <begin position="439"/>
        <end position="460"/>
    </location>
</feature>
<proteinExistence type="inferred from homology"/>
<feature type="repeat" description="ANK" evidence="11">
    <location>
        <begin position="223"/>
        <end position="255"/>
    </location>
</feature>
<dbReference type="PANTHER" id="PTHR19297">
    <property type="entry name" value="GLYCOSYLTRANSFERASE 14 FAMILY MEMBER"/>
    <property type="match status" value="1"/>
</dbReference>
<dbReference type="PROSITE" id="PS50297">
    <property type="entry name" value="ANK_REP_REGION"/>
    <property type="match status" value="5"/>
</dbReference>
<evidence type="ECO:0000313" key="13">
    <source>
        <dbReference type="EMBL" id="KAK3514101.1"/>
    </source>
</evidence>
<feature type="repeat" description="ANK" evidence="11">
    <location>
        <begin position="529"/>
        <end position="561"/>
    </location>
</feature>
<keyword evidence="9" id="KW-0325">Glycoprotein</keyword>
<gene>
    <name evidence="13" type="ORF">QTP70_005066</name>
</gene>
<keyword evidence="5" id="KW-0812">Transmembrane</keyword>
<comment type="subcellular location">
    <subcellularLocation>
        <location evidence="1">Golgi apparatus membrane</location>
        <topology evidence="1">Single-pass type II membrane protein</topology>
    </subcellularLocation>
</comment>
<evidence type="ECO:0000256" key="7">
    <source>
        <dbReference type="ARBA" id="ARBA00022989"/>
    </source>
</evidence>
<feature type="compositionally biased region" description="Basic and acidic residues" evidence="12">
    <location>
        <begin position="92"/>
        <end position="105"/>
    </location>
</feature>
<dbReference type="Gene3D" id="1.25.40.20">
    <property type="entry name" value="Ankyrin repeat-containing domain"/>
    <property type="match status" value="2"/>
</dbReference>
<feature type="repeat" description="ANK" evidence="11">
    <location>
        <begin position="256"/>
        <end position="288"/>
    </location>
</feature>
<keyword evidence="4" id="KW-0808">Transferase</keyword>
<evidence type="ECO:0000256" key="1">
    <source>
        <dbReference type="ARBA" id="ARBA00004323"/>
    </source>
</evidence>
<feature type="repeat" description="ANK" evidence="11">
    <location>
        <begin position="289"/>
        <end position="321"/>
    </location>
</feature>
<keyword evidence="14" id="KW-1185">Reference proteome</keyword>
<feature type="compositionally biased region" description="Basic residues" evidence="12">
    <location>
        <begin position="449"/>
        <end position="460"/>
    </location>
</feature>
<protein>
    <recommendedName>
        <fullName evidence="15">Beta-1,3-galactosyl-O-glycosyl-glycoprotein beta-1,6-N-acetylglucosaminyltransferase 4</fullName>
    </recommendedName>
</protein>
<feature type="compositionally biased region" description="Polar residues" evidence="12">
    <location>
        <begin position="661"/>
        <end position="676"/>
    </location>
</feature>
<dbReference type="AlphaFoldDB" id="A0AAE0Q5K0"/>
<evidence type="ECO:0000256" key="3">
    <source>
        <dbReference type="ARBA" id="ARBA00022676"/>
    </source>
</evidence>
<comment type="similarity">
    <text evidence="10">Belongs to the glycosyltransferase 14 family.</text>
</comment>
<dbReference type="PANTHER" id="PTHR19297:SF7">
    <property type="entry name" value="BETA-1,3-GALACTOSYL-O-GLYCOSYL-GLYCOPROTEIN BETA-1,6-N-ACETYLGLUCOSAMINYLTRANSFERASE 4"/>
    <property type="match status" value="1"/>
</dbReference>
<evidence type="ECO:0000256" key="9">
    <source>
        <dbReference type="ARBA" id="ARBA00023180"/>
    </source>
</evidence>
<keyword evidence="7" id="KW-1133">Transmembrane helix</keyword>
<feature type="compositionally biased region" description="Polar residues" evidence="12">
    <location>
        <begin position="635"/>
        <end position="645"/>
    </location>
</feature>
<keyword evidence="3" id="KW-0328">Glycosyltransferase</keyword>
<evidence type="ECO:0000313" key="14">
    <source>
        <dbReference type="Proteomes" id="UP001274896"/>
    </source>
</evidence>
<evidence type="ECO:0000256" key="11">
    <source>
        <dbReference type="PROSITE-ProRule" id="PRU00023"/>
    </source>
</evidence>
<keyword evidence="11" id="KW-0040">ANK repeat</keyword>
<feature type="region of interest" description="Disordered" evidence="12">
    <location>
        <begin position="88"/>
        <end position="114"/>
    </location>
</feature>
<dbReference type="PROSITE" id="PS50088">
    <property type="entry name" value="ANK_REPEAT"/>
    <property type="match status" value="5"/>
</dbReference>
<comment type="pathway">
    <text evidence="2">Protein modification; protein glycosylation.</text>
</comment>
<name>A0AAE0Q5K0_9TELE</name>
<reference evidence="13" key="1">
    <citation type="submission" date="2023-06" db="EMBL/GenBank/DDBJ databases">
        <title>Male Hemibagrus guttatus genome.</title>
        <authorList>
            <person name="Bian C."/>
        </authorList>
    </citation>
    <scope>NUCLEOTIDE SEQUENCE</scope>
    <source>
        <strain evidence="13">Male_cb2023</strain>
        <tissue evidence="13">Muscle</tissue>
    </source>
</reference>
<dbReference type="SUPFAM" id="SSF48403">
    <property type="entry name" value="Ankyrin repeat"/>
    <property type="match status" value="2"/>
</dbReference>
<dbReference type="GO" id="GO:0008375">
    <property type="term" value="F:acetylglucosaminyltransferase activity"/>
    <property type="evidence" value="ECO:0007669"/>
    <property type="project" value="TreeGrafter"/>
</dbReference>
<sequence length="1134" mass="127264">MEFGVDYEEVVTTEPESDEADEKFYMNRLLMLGRAGALCTPPLHTPPRSTSHCGISPEIGLLAVIGVTRPVASSQIRDSLLTDSLSQSNTMCKEDEGSTKMDQSKGRPATVTMTSESKKINTNANQIQSYPTTHPKCLFTHGLSQCVCSGLSAVDSQRSVREHAQAMSKIKKDKGSISKSRSKKARCRKLSPEKGICGRAIKKPTSGKQKVLRSQDICRRNKFGETHLHLAVMKGDFQSVKDIIKVGASVNLADNAGWTPLHEAVLGRNYKVAKTLIKAGARVNSVGLEGITPLHDAVQLGDFKFVQLLLKCGADPLLKNQKGDNAIDLSQDKNIEKLLRQYPAKACRVTRQSAAKDEAEKDQKTSEAEHSPAVCPDSEDAAKVHDTFSANHEGVVGETIMENDNTINEELLGNQSLFSDNNQCTESARQFALHKAVENEEASYTTKMSQRKKRRSKHKRSTLTNHHVMLNAVTKPATIYNRRNYKRRNIHRKNYLGETLLHQACKKGNLPEVKRLIKDGININIADNAGWTALHEACVEGYPDVVEELLHTGANVTSRGLEGFTPLHDAVLSSKYEYGSNPHDKNSLGQSALDLAKQDIIKELLLTFREPPAVSGKPTESFKEDSEILHREQIWQDNQVHSQPPASYRRADKRDAGSSAGPATNSLEYGQPQSRKATPKEVEPKQTDIISCIGMDQSFYKRMEGRCGALHKLRHKLYLLFVSLSIVCVLKLVYVKVSLKKRFFIEPYGITVRSSNSQSNKDAIDCTAIYQLDPVEIGKSLEIRRRDIVDLDDESVVSFTEDCPKYLSARGYNGISVTDEERDFPLAYSLVVHKNMPMVERIIRAIYAPSNIYCIHYDQKSSKSFIAGVKNLAKCFPNIIIASKLESVQYAHITRLSADLNCLSDLMRSEVKWKYAINLCGQDFPLKSNYELVKELKQLNGANMLESSRPSELKKQRFSFQHALKDVPYEYQKLPIRTTIPKSPSPHGIEMFIGSAYFVLSRDFVQYVQTSQLAKDFLEWSSDTYSPDEHFWATLVRVPGVPGEIPRAEPDVTDLKSKTRLVKWNYLEGSLYPPCTGMHMRSVCIYGAAELRWLLNYGHWFANKFDPKVDPVLIQCLEEKLEESKLQHRLNTVF</sequence>
<evidence type="ECO:0008006" key="15">
    <source>
        <dbReference type="Google" id="ProtNLM"/>
    </source>
</evidence>
<dbReference type="InterPro" id="IPR003406">
    <property type="entry name" value="Glyco_trans_14"/>
</dbReference>
<comment type="caution">
    <text evidence="13">The sequence shown here is derived from an EMBL/GenBank/DDBJ whole genome shotgun (WGS) entry which is preliminary data.</text>
</comment>
<evidence type="ECO:0000256" key="2">
    <source>
        <dbReference type="ARBA" id="ARBA00004922"/>
    </source>
</evidence>
<evidence type="ECO:0000256" key="6">
    <source>
        <dbReference type="ARBA" id="ARBA00022968"/>
    </source>
</evidence>